<dbReference type="RefSeq" id="WP_013162069.1">
    <property type="nucleotide sequence ID" value="NZ_CP010341.1"/>
</dbReference>
<keyword evidence="2" id="KW-0863">Zinc-finger</keyword>
<evidence type="ECO:0000313" key="5">
    <source>
        <dbReference type="EMBL" id="CEP27650.1"/>
    </source>
</evidence>
<dbReference type="EMBL" id="LM676439">
    <property type="protein sequence ID" value="CEP27650.1"/>
    <property type="molecule type" value="Genomic_DNA"/>
</dbReference>
<keyword evidence="3" id="KW-0862">Zinc</keyword>
<protein>
    <submittedName>
        <fullName evidence="5">Zinc finger protein</fullName>
    </submittedName>
</protein>
<dbReference type="InterPro" id="IPR037274">
    <property type="entry name" value="Znf_CHY_sf"/>
</dbReference>
<dbReference type="GO" id="GO:0008270">
    <property type="term" value="F:zinc ion binding"/>
    <property type="evidence" value="ECO:0007669"/>
    <property type="project" value="UniProtKB-KW"/>
</dbReference>
<reference evidence="5" key="1">
    <citation type="submission" date="2014-08" db="EMBL/GenBank/DDBJ databases">
        <authorList>
            <person name="Falentin Helene"/>
        </authorList>
    </citation>
    <scope>NUCLEOTIDE SEQUENCE</scope>
</reference>
<dbReference type="Pfam" id="PF05495">
    <property type="entry name" value="zf-CHY"/>
    <property type="match status" value="1"/>
</dbReference>
<evidence type="ECO:0000256" key="2">
    <source>
        <dbReference type="ARBA" id="ARBA00022771"/>
    </source>
</evidence>
<evidence type="ECO:0000256" key="3">
    <source>
        <dbReference type="ARBA" id="ARBA00022833"/>
    </source>
</evidence>
<evidence type="ECO:0000256" key="1">
    <source>
        <dbReference type="ARBA" id="ARBA00022723"/>
    </source>
</evidence>
<feature type="domain" description="CHY-type" evidence="4">
    <location>
        <begin position="9"/>
        <end position="83"/>
    </location>
</feature>
<accession>A0A068VS40</accession>
<dbReference type="SUPFAM" id="SSF161219">
    <property type="entry name" value="CHY zinc finger-like"/>
    <property type="match status" value="1"/>
</dbReference>
<dbReference type="PATRIC" id="fig|66712.6.peg.2163"/>
<dbReference type="PIRSF" id="PIRSF017292">
    <property type="entry name" value="UCP017292_Znf_CHY"/>
    <property type="match status" value="1"/>
</dbReference>
<dbReference type="InterPro" id="IPR016694">
    <property type="entry name" value="UCP017292"/>
</dbReference>
<sequence>MSIAFHGIGLDAEGRCTHYHQASDVVALKCAQCGRYYACYQCHDALEHHRFVATGPDEPVPTLCCACNTALSHEQYSQGACPVCGHEFNPLCALHKDIYFTGR</sequence>
<name>A0A068VS40_PROFF</name>
<dbReference type="AlphaFoldDB" id="A0A068VS40"/>
<proteinExistence type="predicted"/>
<organism evidence="5">
    <name type="scientific">Propionibacterium freudenreichii subsp. freudenreichii</name>
    <dbReference type="NCBI Taxonomy" id="66712"/>
    <lineage>
        <taxon>Bacteria</taxon>
        <taxon>Bacillati</taxon>
        <taxon>Actinomycetota</taxon>
        <taxon>Actinomycetes</taxon>
        <taxon>Propionibacteriales</taxon>
        <taxon>Propionibacteriaceae</taxon>
        <taxon>Propionibacterium</taxon>
    </lineage>
</organism>
<keyword evidence="1" id="KW-0479">Metal-binding</keyword>
<dbReference type="InterPro" id="IPR008913">
    <property type="entry name" value="Znf_CHY"/>
</dbReference>
<evidence type="ECO:0000259" key="4">
    <source>
        <dbReference type="PROSITE" id="PS51266"/>
    </source>
</evidence>
<dbReference type="KEGG" id="pfre:RM25_2116"/>
<gene>
    <name evidence="5" type="ORF">PFCIRM138_04570</name>
</gene>
<dbReference type="PROSITE" id="PS51266">
    <property type="entry name" value="ZF_CHY"/>
    <property type="match status" value="1"/>
</dbReference>